<organism evidence="2">
    <name type="scientific">Fusarium oxysporum (strain Fo5176)</name>
    <name type="common">Fusarium vascular wilt</name>
    <dbReference type="NCBI Taxonomy" id="660025"/>
    <lineage>
        <taxon>Eukaryota</taxon>
        <taxon>Fungi</taxon>
        <taxon>Dikarya</taxon>
        <taxon>Ascomycota</taxon>
        <taxon>Pezizomycotina</taxon>
        <taxon>Sordariomycetes</taxon>
        <taxon>Hypocreomycetidae</taxon>
        <taxon>Hypocreales</taxon>
        <taxon>Nectriaceae</taxon>
        <taxon>Fusarium</taxon>
        <taxon>Fusarium oxysporum species complex</taxon>
    </lineage>
</organism>
<gene>
    <name evidence="2" type="ORF">FOXB_16721</name>
</gene>
<name>F9GDI7_FUSOF</name>
<reference evidence="2" key="1">
    <citation type="journal article" date="2012" name="Mol. Plant Microbe Interact.">
        <title>A highly conserved effector in Fusarium oxysporum is required for full virulence on Arabidopsis.</title>
        <authorList>
            <person name="Thatcher L.F."/>
            <person name="Gardiner D.M."/>
            <person name="Kazan K."/>
            <person name="Manners J."/>
        </authorList>
    </citation>
    <scope>NUCLEOTIDE SEQUENCE [LARGE SCALE GENOMIC DNA]</scope>
    <source>
        <strain evidence="2">Fo5176</strain>
    </source>
</reference>
<feature type="region of interest" description="Disordered" evidence="1">
    <location>
        <begin position="137"/>
        <end position="174"/>
    </location>
</feature>
<feature type="compositionally biased region" description="Low complexity" evidence="1">
    <location>
        <begin position="144"/>
        <end position="169"/>
    </location>
</feature>
<comment type="caution">
    <text evidence="2">The sequence shown here is derived from an EMBL/GenBank/DDBJ whole genome shotgun (WGS) entry which is preliminary data.</text>
</comment>
<evidence type="ECO:0000256" key="1">
    <source>
        <dbReference type="SAM" id="MobiDB-lite"/>
    </source>
</evidence>
<dbReference type="EMBL" id="AFQF01005533">
    <property type="protein sequence ID" value="EGU72771.1"/>
    <property type="molecule type" value="Genomic_DNA"/>
</dbReference>
<evidence type="ECO:0000313" key="2">
    <source>
        <dbReference type="EMBL" id="EGU72771.1"/>
    </source>
</evidence>
<dbReference type="OrthoDB" id="5095320at2759"/>
<dbReference type="AlphaFoldDB" id="F9GDI7"/>
<accession>F9GDI7</accession>
<proteinExistence type="predicted"/>
<protein>
    <submittedName>
        <fullName evidence="2">Uncharacterized protein</fullName>
    </submittedName>
</protein>
<sequence>MERQYSTVLWRDLDFIRHLDPAIKVSHRTKQGVKFFAELTITSVDGIDAEGGSKSDHQSDNNSDNKVDITGFLLDNSPASCEERDGVIDLVFEPLFKDKSFGHWVKMEVKVTEDTNCQYYPVGEVWIGDDTEKFKNPYSLTKHSSSPRPSESSPTNNSSTSSTSINPNSRLTINTNSGETYPYFTTREPLKMVPFEYCFVFEMALAPALPPPNDWPNGQPYHVVINTVFKELERQGVVLREACHSVPIEACHLQKEYEWIPPNEIIWYIPGTEYDIEMVTGYTLAFAARCVTSMIKINDDTGTPEILGYDKGKYFETWVDFDSIDYDGNADLGGFPTKIIDQYGQPPAALHVSGELHPLETYLAPPSRFKNGQTLLILPYLLCPDNGSLFAHFAPSLFACFTLSQKLQVLTNETEELNITLEGDCEISYASILHEDEMFLWLPKDNKLWCIPISCEELSRRSDCYLMFANEFATLERIVAKVKLGDKARNEARCVVALARKTDGAHLGYYCGQWYNAWVSLGGRPLDYATLLRPF</sequence>